<sequence>MKKWGSILQVSFTYVGTVVGAGFATGQEILQFFTRYGALATFTIGAATVLFVWLGVKLMLIASRLDAKSYEDLNNLLFGKRIGSWVSLFTLVTLFGVSTVMLAGGGSVFAEQLHVPYQAGLLITLILAYMLLNRGMDAILAVNTIVVPLMALFSILIVWHTWGSPGADNWLQLKSDQSIARIWFSPFLYAAFNLAMAQAVLVPLGAQVKDRTVLIWGGVIGGLCIGIMLIAGHFALSAQMPGIDQFDIPMAHVLRRIGTLLQFLFVLVIYGEIFTTLLADVYGLALQIEQRLRMSYRIIVPILLLLSYAISQFGFKTLISSLYPLFGLFSLAWLVLMVWHRSGSGRSPH</sequence>
<evidence type="ECO:0000313" key="2">
    <source>
        <dbReference type="EMBL" id="TVY08326.1"/>
    </source>
</evidence>
<evidence type="ECO:0000256" key="1">
    <source>
        <dbReference type="SAM" id="Phobius"/>
    </source>
</evidence>
<dbReference type="Proteomes" id="UP000317036">
    <property type="component" value="Unassembled WGS sequence"/>
</dbReference>
<comment type="caution">
    <text evidence="2">The sequence shown here is derived from an EMBL/GenBank/DDBJ whole genome shotgun (WGS) entry which is preliminary data.</text>
</comment>
<organism evidence="2 3">
    <name type="scientific">Paenibacillus cremeus</name>
    <dbReference type="NCBI Taxonomy" id="2163881"/>
    <lineage>
        <taxon>Bacteria</taxon>
        <taxon>Bacillati</taxon>
        <taxon>Bacillota</taxon>
        <taxon>Bacilli</taxon>
        <taxon>Bacillales</taxon>
        <taxon>Paenibacillaceae</taxon>
        <taxon>Paenibacillus</taxon>
    </lineage>
</organism>
<dbReference type="EMBL" id="VNJI01000025">
    <property type="protein sequence ID" value="TVY08326.1"/>
    <property type="molecule type" value="Genomic_DNA"/>
</dbReference>
<name>A0A559K864_9BACL</name>
<dbReference type="RefSeq" id="WP_144850134.1">
    <property type="nucleotide sequence ID" value="NZ_VNJI01000025.1"/>
</dbReference>
<dbReference type="InterPro" id="IPR038728">
    <property type="entry name" value="YkvI-like"/>
</dbReference>
<proteinExistence type="predicted"/>
<keyword evidence="1" id="KW-0812">Transmembrane</keyword>
<keyword evidence="1" id="KW-0472">Membrane</keyword>
<feature type="transmembrane region" description="Helical" evidence="1">
    <location>
        <begin position="182"/>
        <end position="201"/>
    </location>
</feature>
<feature type="transmembrane region" description="Helical" evidence="1">
    <location>
        <begin position="82"/>
        <end position="103"/>
    </location>
</feature>
<dbReference type="AlphaFoldDB" id="A0A559K864"/>
<protein>
    <recommendedName>
        <fullName evidence="4">Transporter</fullName>
    </recommendedName>
</protein>
<feature type="transmembrane region" description="Helical" evidence="1">
    <location>
        <begin position="115"/>
        <end position="132"/>
    </location>
</feature>
<feature type="transmembrane region" description="Helical" evidence="1">
    <location>
        <begin position="213"/>
        <end position="236"/>
    </location>
</feature>
<evidence type="ECO:0000313" key="3">
    <source>
        <dbReference type="Proteomes" id="UP000317036"/>
    </source>
</evidence>
<dbReference type="PANTHER" id="PTHR37814">
    <property type="entry name" value="CONSERVED MEMBRANE PROTEIN"/>
    <property type="match status" value="1"/>
</dbReference>
<feature type="transmembrane region" description="Helical" evidence="1">
    <location>
        <begin position="36"/>
        <end position="61"/>
    </location>
</feature>
<dbReference type="PANTHER" id="PTHR37814:SF1">
    <property type="entry name" value="MEMBRANE PROTEIN"/>
    <property type="match status" value="1"/>
</dbReference>
<gene>
    <name evidence="2" type="ORF">FPZ49_19720</name>
</gene>
<feature type="transmembrane region" description="Helical" evidence="1">
    <location>
        <begin position="139"/>
        <end position="162"/>
    </location>
</feature>
<evidence type="ECO:0008006" key="4">
    <source>
        <dbReference type="Google" id="ProtNLM"/>
    </source>
</evidence>
<accession>A0A559K864</accession>
<dbReference type="OrthoDB" id="4424890at2"/>
<keyword evidence="1" id="KW-1133">Transmembrane helix</keyword>
<reference evidence="2 3" key="1">
    <citation type="submission" date="2019-07" db="EMBL/GenBank/DDBJ databases">
        <authorList>
            <person name="Kim J."/>
        </authorList>
    </citation>
    <scope>NUCLEOTIDE SEQUENCE [LARGE SCALE GENOMIC DNA]</scope>
    <source>
        <strain evidence="2 3">JC52</strain>
    </source>
</reference>
<keyword evidence="3" id="KW-1185">Reference proteome</keyword>
<feature type="transmembrane region" description="Helical" evidence="1">
    <location>
        <begin position="296"/>
        <end position="315"/>
    </location>
</feature>
<feature type="transmembrane region" description="Helical" evidence="1">
    <location>
        <begin position="321"/>
        <end position="339"/>
    </location>
</feature>
<feature type="transmembrane region" description="Helical" evidence="1">
    <location>
        <begin position="260"/>
        <end position="284"/>
    </location>
</feature>